<feature type="transmembrane region" description="Helical" evidence="9">
    <location>
        <begin position="17"/>
        <end position="36"/>
    </location>
</feature>
<organism evidence="10 11">
    <name type="scientific">Kineococcus rhizosphaerae</name>
    <dbReference type="NCBI Taxonomy" id="559628"/>
    <lineage>
        <taxon>Bacteria</taxon>
        <taxon>Bacillati</taxon>
        <taxon>Actinomycetota</taxon>
        <taxon>Actinomycetes</taxon>
        <taxon>Kineosporiales</taxon>
        <taxon>Kineosporiaceae</taxon>
        <taxon>Kineococcus</taxon>
    </lineage>
</organism>
<evidence type="ECO:0000256" key="5">
    <source>
        <dbReference type="ARBA" id="ARBA00022989"/>
    </source>
</evidence>
<comment type="subcellular location">
    <subcellularLocation>
        <location evidence="1">Cell membrane</location>
        <topology evidence="1">Multi-pass membrane protein</topology>
    </subcellularLocation>
</comment>
<dbReference type="GO" id="GO:0005886">
    <property type="term" value="C:plasma membrane"/>
    <property type="evidence" value="ECO:0007669"/>
    <property type="project" value="UniProtKB-SubCell"/>
</dbReference>
<dbReference type="GO" id="GO:0016758">
    <property type="term" value="F:hexosyltransferase activity"/>
    <property type="evidence" value="ECO:0007669"/>
    <property type="project" value="InterPro"/>
</dbReference>
<dbReference type="AlphaFoldDB" id="A0A2T0R9S3"/>
<keyword evidence="4 9" id="KW-0812">Transmembrane</keyword>
<evidence type="ECO:0000256" key="3">
    <source>
        <dbReference type="ARBA" id="ARBA00022679"/>
    </source>
</evidence>
<feature type="region of interest" description="Disordered" evidence="8">
    <location>
        <begin position="359"/>
        <end position="378"/>
    </location>
</feature>
<keyword evidence="5 9" id="KW-1133">Transmembrane helix</keyword>
<dbReference type="Proteomes" id="UP000238083">
    <property type="component" value="Unassembled WGS sequence"/>
</dbReference>
<feature type="transmembrane region" description="Helical" evidence="9">
    <location>
        <begin position="85"/>
        <end position="106"/>
    </location>
</feature>
<evidence type="ECO:0000256" key="6">
    <source>
        <dbReference type="ARBA" id="ARBA00023136"/>
    </source>
</evidence>
<evidence type="ECO:0000256" key="7">
    <source>
        <dbReference type="ARBA" id="ARBA00024033"/>
    </source>
</evidence>
<feature type="transmembrane region" description="Helical" evidence="9">
    <location>
        <begin position="166"/>
        <end position="190"/>
    </location>
</feature>
<evidence type="ECO:0000256" key="4">
    <source>
        <dbReference type="ARBA" id="ARBA00022692"/>
    </source>
</evidence>
<dbReference type="InterPro" id="IPR018584">
    <property type="entry name" value="GT87"/>
</dbReference>
<evidence type="ECO:0000313" key="11">
    <source>
        <dbReference type="Proteomes" id="UP000238083"/>
    </source>
</evidence>
<proteinExistence type="inferred from homology"/>
<dbReference type="EMBL" id="PVZF01000001">
    <property type="protein sequence ID" value="PRY17918.1"/>
    <property type="molecule type" value="Genomic_DNA"/>
</dbReference>
<evidence type="ECO:0000256" key="8">
    <source>
        <dbReference type="SAM" id="MobiDB-lite"/>
    </source>
</evidence>
<evidence type="ECO:0000256" key="1">
    <source>
        <dbReference type="ARBA" id="ARBA00004651"/>
    </source>
</evidence>
<feature type="transmembrane region" description="Helical" evidence="9">
    <location>
        <begin position="118"/>
        <end position="134"/>
    </location>
</feature>
<evidence type="ECO:0000313" key="10">
    <source>
        <dbReference type="EMBL" id="PRY17918.1"/>
    </source>
</evidence>
<evidence type="ECO:0000256" key="2">
    <source>
        <dbReference type="ARBA" id="ARBA00022475"/>
    </source>
</evidence>
<evidence type="ECO:0000256" key="9">
    <source>
        <dbReference type="SAM" id="Phobius"/>
    </source>
</evidence>
<accession>A0A2T0R9S3</accession>
<comment type="caution">
    <text evidence="10">The sequence shown here is derived from an EMBL/GenBank/DDBJ whole genome shotgun (WGS) entry which is preliminary data.</text>
</comment>
<dbReference type="Pfam" id="PF09594">
    <property type="entry name" value="GT87"/>
    <property type="match status" value="1"/>
</dbReference>
<keyword evidence="11" id="KW-1185">Reference proteome</keyword>
<keyword evidence="2" id="KW-1003">Cell membrane</keyword>
<name>A0A2T0R9S3_9ACTN</name>
<gene>
    <name evidence="10" type="ORF">CLV37_101160</name>
</gene>
<comment type="similarity">
    <text evidence="7">Belongs to the glycosyltransferase 87 family.</text>
</comment>
<keyword evidence="3" id="KW-0808">Transferase</keyword>
<reference evidence="10 11" key="1">
    <citation type="submission" date="2018-03" db="EMBL/GenBank/DDBJ databases">
        <title>Genomic Encyclopedia of Archaeal and Bacterial Type Strains, Phase II (KMG-II): from individual species to whole genera.</title>
        <authorList>
            <person name="Goeker M."/>
        </authorList>
    </citation>
    <scope>NUCLEOTIDE SEQUENCE [LARGE SCALE GENOMIC DNA]</scope>
    <source>
        <strain evidence="10 11">DSM 19711</strain>
    </source>
</reference>
<keyword evidence="6 9" id="KW-0472">Membrane</keyword>
<protein>
    <submittedName>
        <fullName evidence="10">Uncharacterized protein DUF2029</fullName>
    </submittedName>
</protein>
<sequence length="378" mass="40023">MVLPGDSLLHVLLRHRFLLIGLVAVGVVVSNLATVGPPDDWWYYQLAGGVFTGQVEGTAPWEFYRAHPDVWIGPLPLLLLTPLSLLPNAVGGSVVAVASGLALPLVCRAAERLARAPHPLVVLGAGVLAAPAWVELATTFTHPEDIGVVLGSLLALWAVQDRRPVVLGLAVGLAASGKPWAVGLLALSFVPVSVRRWQAPVTALAATALPWAAFVAVPGTVEALTSSTARVFAESPLALAGFAGDVYPSTVRLTQFALCFGLVALAARRRRIELALFSCVAARLLLEPQVWDYHWASLVAGAVLADVGASGRRVPWTTATCFIAFQLSRQVLPELIPWAQCVPVVTALVLLALPAARRGPRPSLPRQRTGVQDELISE</sequence>